<keyword evidence="5 10" id="KW-0812">Transmembrane</keyword>
<dbReference type="AlphaFoldDB" id="I3DFV8"/>
<sequence length="1055" mass="121064">MYQGKEIKVKSKTSAALAILWVLLSNTAFAETASMESLETIHVQDKAENKAQEGKDQVFLKDQVVEYKSKKEIETYQAHSVSDLLSGVTGVYSADSRNSGALDPNIRGVSGQGRIPVLVDGTEQAITVWRGIAGVGSRNYVDPFLISSVNVEKGPSLDRNLRNGAAGTVKLTTLEVDDIVKPGNKFGVELKAETSNNSIKNRPHPFRIGVDYRESAHPEESEMGYDAVLFRVADRHPPRSGGRNKFFHDNAYRLAAAYKEDKFEGLMAYAYREKGNYYSGKKGGKKYAEGQKLEDILELGGDTIDAKKIMSATDDFYIPWMAVVFYPNYEVPNTSYLSKSWLGKGKYNLTKDMNVNFSLRHSNIEFGDIMPSRLYLTSWQQGSVLEWPLAHVKQTALSTEFNYNPENNKWLDLNFGVWALWNKSKTNTAGGSPGDIMFYDKDFSDSVNEIFYEYYRSGREDDPRSDPNFMNKIKAAWKKYNESPNKTKNIDGMFNTQEAQAQYSKDNYWGLSGSNKFQIADNLSLSVMANYRHETLQSSNVYEMREKYHLLEGWMDRCAEVDPRICKPSDEVTSTPRYGKRNEFNAGFNFEYAPTDWLILNAGARYTHYKSRDDGLRKRLQDKKREDVKYIVAMPVTYKELKTFTPEERALYASAVAKGGEWNRMTTEEKFIYYENYSIEDQYVEKSELWYRDADGHFKAEHSPVMDGRLNKEMWNEKGVDIGGNVVDRFLHEGPVDYRKVVDVRGWSEIKEIPTEAQWQAMKKAERRDHAWSPALGITILLTDNMRIYARYIESKRMPSIFEDTIGYSTNNIMPLIKRKPEHSKNFEVGYVQDLRGIFSGVRRADFRLNYFHNVTKNIFDRNEFYETQQYDKRTLAGLELQARYDQGRFFADFGMTYNLKNKLCDKDSALEEMGFAFNQKTWKFESTPECVNGGRRTGFLKNMILPQYSITSNLGLRFFDEKLTLGTRLQYHSNVKDTYEKSMRDAGLGSYSLSTVRWQPVFVVDAFANYKVNENLSLDLIATNLTDRYYLDPIARSSMPAPGRTIKLGLTASF</sequence>
<evidence type="ECO:0000256" key="3">
    <source>
        <dbReference type="ARBA" id="ARBA00022448"/>
    </source>
</evidence>
<evidence type="ECO:0000256" key="10">
    <source>
        <dbReference type="PROSITE-ProRule" id="PRU01360"/>
    </source>
</evidence>
<keyword evidence="8 10" id="KW-0472">Membrane</keyword>
<dbReference type="SUPFAM" id="SSF56935">
    <property type="entry name" value="Porins"/>
    <property type="match status" value="1"/>
</dbReference>
<proteinExistence type="inferred from homology"/>
<keyword evidence="6 13" id="KW-0732">Signal</keyword>
<keyword evidence="16" id="KW-0675">Receptor</keyword>
<dbReference type="PATRIC" id="fig|1095749.3.peg.683"/>
<feature type="short sequence motif" description="TonB C-terminal box" evidence="11">
    <location>
        <begin position="1038"/>
        <end position="1055"/>
    </location>
</feature>
<evidence type="ECO:0000256" key="7">
    <source>
        <dbReference type="ARBA" id="ARBA00023077"/>
    </source>
</evidence>
<dbReference type="PANTHER" id="PTHR30069:SF41">
    <property type="entry name" value="HEME_HEMOPEXIN UTILIZATION PROTEIN C"/>
    <property type="match status" value="1"/>
</dbReference>
<evidence type="ECO:0000256" key="5">
    <source>
        <dbReference type="ARBA" id="ARBA00022692"/>
    </source>
</evidence>
<dbReference type="OrthoDB" id="6046653at2"/>
<evidence type="ECO:0000313" key="16">
    <source>
        <dbReference type="EMBL" id="EIJ70601.1"/>
    </source>
</evidence>
<dbReference type="InterPro" id="IPR039426">
    <property type="entry name" value="TonB-dep_rcpt-like"/>
</dbReference>
<dbReference type="GO" id="GO:0044718">
    <property type="term" value="P:siderophore transmembrane transport"/>
    <property type="evidence" value="ECO:0007669"/>
    <property type="project" value="TreeGrafter"/>
</dbReference>
<dbReference type="InterPro" id="IPR037066">
    <property type="entry name" value="Plug_dom_sf"/>
</dbReference>
<evidence type="ECO:0000256" key="9">
    <source>
        <dbReference type="ARBA" id="ARBA00023237"/>
    </source>
</evidence>
<dbReference type="EMBL" id="AJSX01000017">
    <property type="protein sequence ID" value="EIJ70601.1"/>
    <property type="molecule type" value="Genomic_DNA"/>
</dbReference>
<evidence type="ECO:0000256" key="11">
    <source>
        <dbReference type="PROSITE-ProRule" id="PRU10144"/>
    </source>
</evidence>
<dbReference type="InterPro" id="IPR012910">
    <property type="entry name" value="Plug_dom"/>
</dbReference>
<dbReference type="Proteomes" id="UP000006457">
    <property type="component" value="Unassembled WGS sequence"/>
</dbReference>
<keyword evidence="17" id="KW-1185">Reference proteome</keyword>
<dbReference type="InterPro" id="IPR000531">
    <property type="entry name" value="Beta-barrel_TonB"/>
</dbReference>
<evidence type="ECO:0000256" key="6">
    <source>
        <dbReference type="ARBA" id="ARBA00022729"/>
    </source>
</evidence>
<organism evidence="16 17">
    <name type="scientific">Pasteurella bettyae CCUG 2042</name>
    <dbReference type="NCBI Taxonomy" id="1095749"/>
    <lineage>
        <taxon>Bacteria</taxon>
        <taxon>Pseudomonadati</taxon>
        <taxon>Pseudomonadota</taxon>
        <taxon>Gammaproteobacteria</taxon>
        <taxon>Pasteurellales</taxon>
        <taxon>Pasteurellaceae</taxon>
        <taxon>Pasteurella</taxon>
    </lineage>
</organism>
<dbReference type="GO" id="GO:0009279">
    <property type="term" value="C:cell outer membrane"/>
    <property type="evidence" value="ECO:0007669"/>
    <property type="project" value="UniProtKB-SubCell"/>
</dbReference>
<keyword evidence="9 10" id="KW-0998">Cell outer membrane</keyword>
<dbReference type="PANTHER" id="PTHR30069">
    <property type="entry name" value="TONB-DEPENDENT OUTER MEMBRANE RECEPTOR"/>
    <property type="match status" value="1"/>
</dbReference>
<reference evidence="16 17" key="1">
    <citation type="submission" date="2012-03" db="EMBL/GenBank/DDBJ databases">
        <authorList>
            <person name="Harkins D.M."/>
            <person name="Madupu R."/>
            <person name="Durkin A.S."/>
            <person name="Torralba M."/>
            <person name="Methe B."/>
            <person name="Sutton G.G."/>
            <person name="Nelson K.E."/>
        </authorList>
    </citation>
    <scope>NUCLEOTIDE SEQUENCE [LARGE SCALE GENOMIC DNA]</scope>
    <source>
        <strain evidence="16 17">CCUG 2042</strain>
    </source>
</reference>
<comment type="caution">
    <text evidence="16">The sequence shown here is derived from an EMBL/GenBank/DDBJ whole genome shotgun (WGS) entry which is preliminary data.</text>
</comment>
<dbReference type="PROSITE" id="PS01156">
    <property type="entry name" value="TONB_DEPENDENT_REC_2"/>
    <property type="match status" value="1"/>
</dbReference>
<dbReference type="eggNOG" id="COG4774">
    <property type="taxonomic scope" value="Bacteria"/>
</dbReference>
<comment type="subcellular location">
    <subcellularLocation>
        <location evidence="1 10">Cell outer membrane</location>
        <topology evidence="1 10">Multi-pass membrane protein</topology>
    </subcellularLocation>
</comment>
<keyword evidence="3 10" id="KW-0813">Transport</keyword>
<dbReference type="InterPro" id="IPR010917">
    <property type="entry name" value="TonB_rcpt_CS"/>
</dbReference>
<feature type="domain" description="TonB-dependent receptor-like beta-barrel" evidence="14">
    <location>
        <begin position="764"/>
        <end position="1026"/>
    </location>
</feature>
<evidence type="ECO:0000313" key="17">
    <source>
        <dbReference type="Proteomes" id="UP000006457"/>
    </source>
</evidence>
<dbReference type="eggNOG" id="COG1629">
    <property type="taxonomic scope" value="Bacteria"/>
</dbReference>
<comment type="similarity">
    <text evidence="2 10 12">Belongs to the TonB-dependent receptor family.</text>
</comment>
<name>I3DFV8_9PAST</name>
<keyword evidence="7 12" id="KW-0798">TonB box</keyword>
<dbReference type="Gene3D" id="2.170.130.10">
    <property type="entry name" value="TonB-dependent receptor, plug domain"/>
    <property type="match status" value="1"/>
</dbReference>
<feature type="chain" id="PRO_5003669774" evidence="13">
    <location>
        <begin position="31"/>
        <end position="1055"/>
    </location>
</feature>
<evidence type="ECO:0000256" key="8">
    <source>
        <dbReference type="ARBA" id="ARBA00023136"/>
    </source>
</evidence>
<evidence type="ECO:0000256" key="2">
    <source>
        <dbReference type="ARBA" id="ARBA00009810"/>
    </source>
</evidence>
<accession>I3DFV8</accession>
<feature type="signal peptide" evidence="13">
    <location>
        <begin position="1"/>
        <end position="30"/>
    </location>
</feature>
<evidence type="ECO:0000256" key="13">
    <source>
        <dbReference type="SAM" id="SignalP"/>
    </source>
</evidence>
<keyword evidence="4 10" id="KW-1134">Transmembrane beta strand</keyword>
<evidence type="ECO:0000256" key="4">
    <source>
        <dbReference type="ARBA" id="ARBA00022452"/>
    </source>
</evidence>
<dbReference type="Pfam" id="PF07715">
    <property type="entry name" value="Plug"/>
    <property type="match status" value="1"/>
</dbReference>
<dbReference type="PROSITE" id="PS52016">
    <property type="entry name" value="TONB_DEPENDENT_REC_3"/>
    <property type="match status" value="1"/>
</dbReference>
<dbReference type="InterPro" id="IPR036942">
    <property type="entry name" value="Beta-barrel_TonB_sf"/>
</dbReference>
<evidence type="ECO:0000259" key="14">
    <source>
        <dbReference type="Pfam" id="PF00593"/>
    </source>
</evidence>
<dbReference type="GO" id="GO:0015344">
    <property type="term" value="F:siderophore uptake transmembrane transporter activity"/>
    <property type="evidence" value="ECO:0007669"/>
    <property type="project" value="TreeGrafter"/>
</dbReference>
<feature type="domain" description="TonB-dependent receptor plug" evidence="15">
    <location>
        <begin position="64"/>
        <end position="167"/>
    </location>
</feature>
<evidence type="ECO:0000259" key="15">
    <source>
        <dbReference type="Pfam" id="PF07715"/>
    </source>
</evidence>
<gene>
    <name evidence="16" type="ORF">HMPREF1052_1753</name>
</gene>
<dbReference type="Pfam" id="PF00593">
    <property type="entry name" value="TonB_dep_Rec_b-barrel"/>
    <property type="match status" value="1"/>
</dbReference>
<evidence type="ECO:0000256" key="12">
    <source>
        <dbReference type="RuleBase" id="RU003357"/>
    </source>
</evidence>
<protein>
    <submittedName>
        <fullName evidence="16">TonB-dependent receptor</fullName>
    </submittedName>
</protein>
<evidence type="ECO:0000256" key="1">
    <source>
        <dbReference type="ARBA" id="ARBA00004571"/>
    </source>
</evidence>
<dbReference type="Gene3D" id="2.40.170.20">
    <property type="entry name" value="TonB-dependent receptor, beta-barrel domain"/>
    <property type="match status" value="2"/>
</dbReference>